<dbReference type="InterPro" id="IPR039005">
    <property type="entry name" value="CSPG_rpt"/>
</dbReference>
<proteinExistence type="predicted"/>
<dbReference type="InterPro" id="IPR051561">
    <property type="entry name" value="FRAS1_ECM"/>
</dbReference>
<feature type="repeat" description="CSPG" evidence="5">
    <location>
        <begin position="823"/>
        <end position="926"/>
    </location>
</feature>
<dbReference type="InterPro" id="IPR013320">
    <property type="entry name" value="ConA-like_dom_sf"/>
</dbReference>
<feature type="repeat" description="CSPG" evidence="5">
    <location>
        <begin position="1746"/>
        <end position="1843"/>
    </location>
</feature>
<name>A0A1S3J5M3_LINAN</name>
<gene>
    <name evidence="10" type="primary">LOC106169986</name>
</gene>
<evidence type="ECO:0000259" key="8">
    <source>
        <dbReference type="PROSITE" id="PS50025"/>
    </source>
</evidence>
<dbReference type="Gene3D" id="2.60.120.200">
    <property type="match status" value="2"/>
</dbReference>
<dbReference type="OrthoDB" id="430044at2759"/>
<feature type="repeat" description="CSPG" evidence="5">
    <location>
        <begin position="467"/>
        <end position="562"/>
    </location>
</feature>
<feature type="region of interest" description="Disordered" evidence="6">
    <location>
        <begin position="2299"/>
        <end position="2359"/>
    </location>
</feature>
<feature type="compositionally biased region" description="Polar residues" evidence="6">
    <location>
        <begin position="2308"/>
        <end position="2329"/>
    </location>
</feature>
<dbReference type="FunCoup" id="A0A1S3J5M3">
    <property type="interactions" value="25"/>
</dbReference>
<evidence type="ECO:0000313" key="10">
    <source>
        <dbReference type="RefSeq" id="XP_013405134.1"/>
    </source>
</evidence>
<evidence type="ECO:0000256" key="4">
    <source>
        <dbReference type="PROSITE-ProRule" id="PRU00122"/>
    </source>
</evidence>
<dbReference type="PROSITE" id="PS51854">
    <property type="entry name" value="CSPG"/>
    <property type="match status" value="11"/>
</dbReference>
<evidence type="ECO:0000313" key="9">
    <source>
        <dbReference type="Proteomes" id="UP000085678"/>
    </source>
</evidence>
<comment type="caution">
    <text evidence="4">Lacks conserved residue(s) required for the propagation of feature annotation.</text>
</comment>
<dbReference type="GeneID" id="106169986"/>
<dbReference type="InParanoid" id="A0A1S3J5M3"/>
<keyword evidence="9" id="KW-1185">Reference proteome</keyword>
<evidence type="ECO:0000256" key="5">
    <source>
        <dbReference type="PROSITE-ProRule" id="PRU01201"/>
    </source>
</evidence>
<feature type="domain" description="Laminin G" evidence="8">
    <location>
        <begin position="225"/>
        <end position="418"/>
    </location>
</feature>
<keyword evidence="1" id="KW-0732">Signal</keyword>
<reference evidence="10" key="1">
    <citation type="submission" date="2025-08" db="UniProtKB">
        <authorList>
            <consortium name="RefSeq"/>
        </authorList>
    </citation>
    <scope>IDENTIFICATION</scope>
    <source>
        <tissue evidence="10">Gonads</tissue>
    </source>
</reference>
<evidence type="ECO:0000256" key="1">
    <source>
        <dbReference type="ARBA" id="ARBA00022729"/>
    </source>
</evidence>
<dbReference type="KEGG" id="lak:106169986"/>
<evidence type="ECO:0000256" key="3">
    <source>
        <dbReference type="ARBA" id="ARBA00023180"/>
    </source>
</evidence>
<keyword evidence="3" id="KW-0325">Glycoprotein</keyword>
<dbReference type="PANTHER" id="PTHR45739">
    <property type="entry name" value="MATRIX PROTEIN, PUTATIVE-RELATED"/>
    <property type="match status" value="1"/>
</dbReference>
<dbReference type="STRING" id="7574.A0A1S3J5M3"/>
<accession>A0A1S3J5M3</accession>
<evidence type="ECO:0000256" key="2">
    <source>
        <dbReference type="ARBA" id="ARBA00022737"/>
    </source>
</evidence>
<feature type="repeat" description="CSPG" evidence="5">
    <location>
        <begin position="1296"/>
        <end position="1385"/>
    </location>
</feature>
<keyword evidence="7" id="KW-1133">Transmembrane helix</keyword>
<dbReference type="Proteomes" id="UP000085678">
    <property type="component" value="Unplaced"/>
</dbReference>
<dbReference type="InterPro" id="IPR001791">
    <property type="entry name" value="Laminin_G"/>
</dbReference>
<dbReference type="GO" id="GO:0009653">
    <property type="term" value="P:anatomical structure morphogenesis"/>
    <property type="evidence" value="ECO:0007669"/>
    <property type="project" value="TreeGrafter"/>
</dbReference>
<dbReference type="Pfam" id="PF16184">
    <property type="entry name" value="Cadherin_3"/>
    <property type="match status" value="12"/>
</dbReference>
<feature type="domain" description="Laminin G" evidence="8">
    <location>
        <begin position="50"/>
        <end position="224"/>
    </location>
</feature>
<feature type="repeat" description="CSPG" evidence="5">
    <location>
        <begin position="1403"/>
        <end position="1494"/>
    </location>
</feature>
<feature type="transmembrane region" description="Helical" evidence="7">
    <location>
        <begin position="32"/>
        <end position="54"/>
    </location>
</feature>
<feature type="repeat" description="CSPG" evidence="5">
    <location>
        <begin position="949"/>
        <end position="1044"/>
    </location>
</feature>
<feature type="repeat" description="CSPG" evidence="5">
    <location>
        <begin position="1518"/>
        <end position="1608"/>
    </location>
</feature>
<dbReference type="SUPFAM" id="SSF49899">
    <property type="entry name" value="Concanavalin A-like lectins/glucanases"/>
    <property type="match status" value="2"/>
</dbReference>
<dbReference type="SMART" id="SM00282">
    <property type="entry name" value="LamG"/>
    <property type="match status" value="2"/>
</dbReference>
<dbReference type="PANTHER" id="PTHR45739:SF12">
    <property type="entry name" value="CHONDROITIN SULFATE PROTEOGLYCAN 4-LIKE ISOFORM X2"/>
    <property type="match status" value="1"/>
</dbReference>
<dbReference type="Pfam" id="PF02210">
    <property type="entry name" value="Laminin_G_2"/>
    <property type="match status" value="2"/>
</dbReference>
<feature type="repeat" description="CSPG" evidence="5">
    <location>
        <begin position="707"/>
        <end position="804"/>
    </location>
</feature>
<sequence>MVECDEHLPGVFPLIFPTVLVLQRMKMCSARMILSAIVLFLFTLLDVSCAVSLYGNDFLHVPFRDAGSTTNVRLEFRTSVANGVLFVAAGSTDYCIIELKSGTIQVRIELGSGETVVESPPGLYLNDLAWHVVNLKRKGGSVQLTVDYIYETRRRIPGKFYELNIDDGVYVGGVSDTGGLYYTHNLLGYRGCLKHIHFNTYSILDIVRHSKGNKKITKDVQSHCSREFNSEPKQAISFTDKTSYVGFFVQSSQNEITFSCNLRTRSKTGIVLFILGRKLKSNFILLELNNGLLTLSTKRNGKVKSVSTKIILSDGNKHYISLKISALHMELETETEHKQHYFTSKEQSSLDLSSMWFIGGLSSKMTTIAANLGIDSLKNLPKNIAGISLQGCIKDVKIDGKAMGLLSAQITHLITPGCAWTFPCSSSPCDEGSVCVEHSYTQFECVIKDLKTATDYMLPADATVLPTVDLVRLHPLVVREGGSEVITENNVDFVFNYRAYGMRDSAIFFHVVEPPKHGELDVRVRSRSENSLFTLLDLTIGKVLYINDGSEENSDQVTFAVELLGGADSDLPEILKKPYRFTLRIQVQPVNDPPILKLPPGGTVGVLKHTKTPLSQESLNVVDPDSNPDQITYTVAFEGPEHVVASHFELAQKPGESVTAFTQKEVADRKVFFVNQGEQKTRVNVQVNDGKDSSVRKMITFVTIPIELSVTHNTGVNVFPTSYSLILPENLTTATNIQRQDIDVRYEITKSPKYGEIQKQKSSTKEWFPVSIFSQKHIDRGRLRYFHTGRALHVIPDMFVFTASTQGASIQSRQFHITFDQVQLQLNKNTKLQLEGVMEMELNKSHLSASTNNPNALPDAVMYKLITTPRQGHLLKLKNSNSNEYQQRLGQSSNFTQKDINDGLILYKLHRTSDNVVNDNFQFRLQFKDAGSIQSTAFTFEIEFIPVESDILFTNRLLKDVLEGGRKVITRDYFYLETDQISEFKFTLLTFPNHGILQLINSESDTVISNNISQFSNADIREGNVVYKHDDSEYEFDSFDFMATPIIGPSSEDKLEMEIVEYTDTFHIKILLRNDNPPVRVVDKVFNIVRNGIRPFTDEDIKYTDPDINFDTSNLQYTRRGISNGEIVNSTDPTLKVYHFTQKDLETGQLMFVHKGKEYARISIKVTDGQFHDIGLMTIHASDPYIKLINNTGLAVFKGKSVALRSDNLSIETNINAADNEIRIIIISAPRYGKILRREHISSEFNMQDVKRGHVKYEHGNSGHIKDSFKFAIHVKDVSIQGTCNITVFLEDHHHPPKFQHNKMLVVEEGHTGVISDNILLVTHSITPPEGILFTIQDGPKFGHLDLDSQLNVHNFTQGDIDSGKLAYVHTEPGVVEDVITFNVSNGVLTLQGLEFVIDIIPEVLPVSVTNITLKEGGTKALTKQYIQVTNKHFKDDNFEYEITQQPYYGWIERTQAQGVQLDQFSSQDIHNEFIYYTHNGEEFYTDEFTVLARAMGSGKQSKPHTIYITLIPVNDQVPQIVTNKDLHVWKGSITLLTSAHLSATDQDTLPGDLRYKITSPDCGYVALKEKTGDEIVQFTQAMLDSNQLVFVHSGDASGSFHFQVNDGINYSDREIFRITASPLVLHHNTDAKLDVYPGTLHPVTVAVLNASTNDANQTRPLVYTLKTRPRYGKLVTTVNGSNLEVSSFTQAEVNAGEIAYQHMQALSQWSIDDTFTYELSTLYAASVTERLEISISYDNINAKNQDQLVKMSEVKVLEGGQITFNENHLDVSRLTEKIKSISRSAVLKFFITKFPSHGYLLINDLNATAGAYFLEKEIKNNRFKYVNDHSDAHWDSFDFSLKVTGLGSKMTSPKFNATVNITIIPVNDQPFRIVTKHPTIEVIQGFTINITPQHLKTTDLDSPPENLTYTILTGPTNGIVAFANAPKLAISSFTQKDINQLRLIFVQDGTRASGTFNFKVSDGQFDPYYKVFTINVIPLTLDVVSSSGLQLLQSQSAVHLNQSHLNISTNGLQEDIAFFISEPPQFGKLFIEDKTVEQFSHHSLVESQVVYIQTDMTAGQDSFVLNATIADHHIMVPMSVSIQPFVKQGNVSIPSGSRVPISLSELNATALAIATNSNPVYYVIKRPVFGKLKKTIIKRSTQSVDGSFTFTHDDIIKNSVYYEADLVHVPTNGLIHDKFGYRLTAPNVQPAEGEVIIKLQPPLLTTGAMTQSPGLEKERGADQSTMFDQIDIGDAERKNNSNSDSVSIDKAARESDISGLPPTAWVITLVLAVVVTLVLLMIGIAVCKYKYDQRKRGTFQPQREDSQTPLSQSHVTIEPQRWSQSQSMDELPQSHLMASCSHRSPPRSPDPSRTEVSRAVPEVKVTPLINLEEQVKLKTPEGSIASLTTDSQSQMTFDWDMVDPEILKQCRITNPVLKDNQYWV</sequence>
<evidence type="ECO:0000256" key="6">
    <source>
        <dbReference type="SAM" id="MobiDB-lite"/>
    </source>
</evidence>
<feature type="repeat" description="CSPG" evidence="5">
    <location>
        <begin position="1623"/>
        <end position="1721"/>
    </location>
</feature>
<organism evidence="9 10">
    <name type="scientific">Lingula anatina</name>
    <name type="common">Brachiopod</name>
    <name type="synonym">Lingula unguis</name>
    <dbReference type="NCBI Taxonomy" id="7574"/>
    <lineage>
        <taxon>Eukaryota</taxon>
        <taxon>Metazoa</taxon>
        <taxon>Spiralia</taxon>
        <taxon>Lophotrochozoa</taxon>
        <taxon>Brachiopoda</taxon>
        <taxon>Linguliformea</taxon>
        <taxon>Lingulata</taxon>
        <taxon>Lingulida</taxon>
        <taxon>Linguloidea</taxon>
        <taxon>Lingulidae</taxon>
        <taxon>Lingula</taxon>
    </lineage>
</organism>
<dbReference type="CDD" id="cd00110">
    <property type="entry name" value="LamG"/>
    <property type="match status" value="2"/>
</dbReference>
<dbReference type="PROSITE" id="PS50025">
    <property type="entry name" value="LAM_G_DOMAIN"/>
    <property type="match status" value="2"/>
</dbReference>
<evidence type="ECO:0000256" key="7">
    <source>
        <dbReference type="SAM" id="Phobius"/>
    </source>
</evidence>
<keyword evidence="7" id="KW-0472">Membrane</keyword>
<keyword evidence="2" id="KW-0677">Repeat</keyword>
<keyword evidence="7" id="KW-0812">Transmembrane</keyword>
<feature type="repeat" description="CSPG" evidence="5">
    <location>
        <begin position="1185"/>
        <end position="1274"/>
    </location>
</feature>
<feature type="repeat" description="CSPG" evidence="5">
    <location>
        <begin position="1872"/>
        <end position="1964"/>
    </location>
</feature>
<dbReference type="RefSeq" id="XP_013405134.1">
    <property type="nucleotide sequence ID" value="XM_013549680.1"/>
</dbReference>
<feature type="transmembrane region" description="Helical" evidence="7">
    <location>
        <begin position="2265"/>
        <end position="2288"/>
    </location>
</feature>
<protein>
    <submittedName>
        <fullName evidence="10">Chondroitin sulfate proteoglycan 4</fullName>
    </submittedName>
</protein>